<evidence type="ECO:0000259" key="17">
    <source>
        <dbReference type="PROSITE" id="PS50172"/>
    </source>
</evidence>
<dbReference type="Proteomes" id="UP000285326">
    <property type="component" value="Unassembled WGS sequence"/>
</dbReference>
<feature type="region of interest" description="Disordered" evidence="16">
    <location>
        <begin position="937"/>
        <end position="963"/>
    </location>
</feature>
<dbReference type="GO" id="GO:0070987">
    <property type="term" value="P:error-free translesion synthesis"/>
    <property type="evidence" value="ECO:0007669"/>
    <property type="project" value="UniProtKB-ARBA"/>
</dbReference>
<evidence type="ECO:0000256" key="1">
    <source>
        <dbReference type="ARBA" id="ARBA00004123"/>
    </source>
</evidence>
<dbReference type="GO" id="GO:0003684">
    <property type="term" value="F:damaged DNA binding"/>
    <property type="evidence" value="ECO:0007669"/>
    <property type="project" value="UniProtKB-UniRule"/>
</dbReference>
<keyword evidence="4 14" id="KW-0237">DNA synthesis</keyword>
<dbReference type="GO" id="GO:0046872">
    <property type="term" value="F:metal ion binding"/>
    <property type="evidence" value="ECO:0007669"/>
    <property type="project" value="UniProtKB-KW"/>
</dbReference>
<feature type="binding site" evidence="15">
    <location>
        <position position="510"/>
    </location>
    <ligand>
        <name>Mg(2+)</name>
        <dbReference type="ChEBI" id="CHEBI:18420"/>
        <label>1</label>
    </ligand>
</feature>
<keyword evidence="11 14" id="KW-0234">DNA repair</keyword>
<dbReference type="SUPFAM" id="SSF52113">
    <property type="entry name" value="BRCT domain"/>
    <property type="match status" value="1"/>
</dbReference>
<keyword evidence="10 14" id="KW-0238">DNA-binding</keyword>
<dbReference type="Gene3D" id="1.10.150.20">
    <property type="entry name" value="5' to 3' exonuclease, C-terminal subdomain"/>
    <property type="match status" value="1"/>
</dbReference>
<dbReference type="InterPro" id="IPR012112">
    <property type="entry name" value="REV1"/>
</dbReference>
<dbReference type="PROSITE" id="PS50173">
    <property type="entry name" value="UMUC"/>
    <property type="match status" value="1"/>
</dbReference>
<dbReference type="GO" id="GO:0003887">
    <property type="term" value="F:DNA-directed DNA polymerase activity"/>
    <property type="evidence" value="ECO:0007669"/>
    <property type="project" value="InterPro"/>
</dbReference>
<dbReference type="AlphaFoldDB" id="A0A420IEL4"/>
<dbReference type="PROSITE" id="PS50172">
    <property type="entry name" value="BRCT"/>
    <property type="match status" value="1"/>
</dbReference>
<dbReference type="GO" id="GO:0005634">
    <property type="term" value="C:nucleus"/>
    <property type="evidence" value="ECO:0007669"/>
    <property type="project" value="UniProtKB-SubCell"/>
</dbReference>
<comment type="function">
    <text evidence="13">Deoxycytidyl transferase involved in DNA repair. Transfers a dCMP residue from dCTP to the 3'-end of a DNA primer in a template-dependent reaction. May assist in the first step in the bypass of abasic lesions by the insertion of a nucleotide opposite the lesion. Required for normal induction of mutations by physical and chemical agents. Involved in mitochondrial DNA mutagenesis.</text>
</comment>
<dbReference type="Gene3D" id="3.40.1170.60">
    <property type="match status" value="1"/>
</dbReference>
<evidence type="ECO:0000256" key="14">
    <source>
        <dbReference type="PIRNR" id="PIRNR036573"/>
    </source>
</evidence>
<dbReference type="InterPro" id="IPR053848">
    <property type="entry name" value="IMS_HHH_1"/>
</dbReference>
<dbReference type="InterPro" id="IPR001126">
    <property type="entry name" value="UmuC"/>
</dbReference>
<dbReference type="GO" id="GO:0017125">
    <property type="term" value="F:deoxycytidyl transferase activity"/>
    <property type="evidence" value="ECO:0007669"/>
    <property type="project" value="TreeGrafter"/>
</dbReference>
<dbReference type="Gene3D" id="3.30.70.270">
    <property type="match status" value="1"/>
</dbReference>
<evidence type="ECO:0000256" key="3">
    <source>
        <dbReference type="ARBA" id="ARBA00020399"/>
    </source>
</evidence>
<dbReference type="Pfam" id="PF21999">
    <property type="entry name" value="IMS_HHH_1"/>
    <property type="match status" value="1"/>
</dbReference>
<evidence type="ECO:0000313" key="20">
    <source>
        <dbReference type="Proteomes" id="UP000285326"/>
    </source>
</evidence>
<evidence type="ECO:0000256" key="7">
    <source>
        <dbReference type="ARBA" id="ARBA00022723"/>
    </source>
</evidence>
<evidence type="ECO:0000259" key="18">
    <source>
        <dbReference type="PROSITE" id="PS50173"/>
    </source>
</evidence>
<comment type="subcellular location">
    <subcellularLocation>
        <location evidence="1 14">Nucleus</location>
    </subcellularLocation>
</comment>
<dbReference type="Gene3D" id="6.10.250.1630">
    <property type="match status" value="2"/>
</dbReference>
<evidence type="ECO:0000256" key="12">
    <source>
        <dbReference type="ARBA" id="ARBA00023242"/>
    </source>
</evidence>
<evidence type="ECO:0000256" key="15">
    <source>
        <dbReference type="PIRSR" id="PIRSR036573-2"/>
    </source>
</evidence>
<reference evidence="19 20" key="1">
    <citation type="journal article" date="2018" name="BMC Genomics">
        <title>Comparative genome analyses reveal sequence features reflecting distinct modes of host-adaptation between dicot and monocot powdery mildew.</title>
        <authorList>
            <person name="Wu Y."/>
            <person name="Ma X."/>
            <person name="Pan Z."/>
            <person name="Kale S.D."/>
            <person name="Song Y."/>
            <person name="King H."/>
            <person name="Zhang Q."/>
            <person name="Presley C."/>
            <person name="Deng X."/>
            <person name="Wei C.I."/>
            <person name="Xiao S."/>
        </authorList>
    </citation>
    <scope>NUCLEOTIDE SEQUENCE [LARGE SCALE GENOMIC DNA]</scope>
    <source>
        <strain evidence="19">UMSG1</strain>
    </source>
</reference>
<dbReference type="Pfam" id="PF00533">
    <property type="entry name" value="BRCT"/>
    <property type="match status" value="1"/>
</dbReference>
<evidence type="ECO:0000256" key="2">
    <source>
        <dbReference type="ARBA" id="ARBA00010945"/>
    </source>
</evidence>
<dbReference type="PANTHER" id="PTHR45990">
    <property type="entry name" value="DNA REPAIR PROTEIN REV1"/>
    <property type="match status" value="1"/>
</dbReference>
<gene>
    <name evidence="19" type="ORF">GcM1_246163</name>
</gene>
<dbReference type="Gene3D" id="3.30.1490.100">
    <property type="entry name" value="DNA polymerase, Y-family, little finger domain"/>
    <property type="match status" value="1"/>
</dbReference>
<dbReference type="Gene3D" id="3.40.50.10190">
    <property type="entry name" value="BRCT domain"/>
    <property type="match status" value="1"/>
</dbReference>
<dbReference type="CDD" id="cd01701">
    <property type="entry name" value="PolY_Rev1"/>
    <property type="match status" value="1"/>
</dbReference>
<evidence type="ECO:0000256" key="9">
    <source>
        <dbReference type="ARBA" id="ARBA00022842"/>
    </source>
</evidence>
<keyword evidence="9 15" id="KW-0460">Magnesium</keyword>
<evidence type="ECO:0000256" key="16">
    <source>
        <dbReference type="SAM" id="MobiDB-lite"/>
    </source>
</evidence>
<evidence type="ECO:0000256" key="6">
    <source>
        <dbReference type="ARBA" id="ARBA00022695"/>
    </source>
</evidence>
<dbReference type="InterPro" id="IPR043502">
    <property type="entry name" value="DNA/RNA_pol_sf"/>
</dbReference>
<evidence type="ECO:0000256" key="8">
    <source>
        <dbReference type="ARBA" id="ARBA00022763"/>
    </source>
</evidence>
<dbReference type="GO" id="GO:0042276">
    <property type="term" value="P:error-prone translesion synthesis"/>
    <property type="evidence" value="ECO:0007669"/>
    <property type="project" value="InterPro"/>
</dbReference>
<evidence type="ECO:0000256" key="10">
    <source>
        <dbReference type="ARBA" id="ARBA00023125"/>
    </source>
</evidence>
<dbReference type="CDD" id="cd17719">
    <property type="entry name" value="BRCT_Rev1"/>
    <property type="match status" value="1"/>
</dbReference>
<dbReference type="Pfam" id="PF00817">
    <property type="entry name" value="IMS"/>
    <property type="match status" value="1"/>
</dbReference>
<dbReference type="GO" id="GO:0006281">
    <property type="term" value="P:DNA repair"/>
    <property type="evidence" value="ECO:0007669"/>
    <property type="project" value="UniProtKB-KW"/>
</dbReference>
<dbReference type="InterPro" id="IPR038401">
    <property type="entry name" value="Rev1_C_sf"/>
</dbReference>
<dbReference type="Gene3D" id="6.10.250.1490">
    <property type="match status" value="1"/>
</dbReference>
<dbReference type="InterPro" id="IPR036420">
    <property type="entry name" value="BRCT_dom_sf"/>
</dbReference>
<dbReference type="EMBL" id="MCBS01024631">
    <property type="protein sequence ID" value="RKF72988.1"/>
    <property type="molecule type" value="Genomic_DNA"/>
</dbReference>
<dbReference type="Gene3D" id="1.20.58.1280">
    <property type="entry name" value="DNA repair protein Rev1, C-terminal domain"/>
    <property type="match status" value="1"/>
</dbReference>
<feature type="binding site" evidence="15">
    <location>
        <position position="509"/>
    </location>
    <ligand>
        <name>Mg(2+)</name>
        <dbReference type="ChEBI" id="CHEBI:18420"/>
        <label>1</label>
    </ligand>
</feature>
<proteinExistence type="inferred from homology"/>
<keyword evidence="5 14" id="KW-0808">Transferase</keyword>
<dbReference type="SUPFAM" id="SSF100879">
    <property type="entry name" value="Lesion bypass DNA polymerase (Y-family), little finger domain"/>
    <property type="match status" value="1"/>
</dbReference>
<keyword evidence="12 14" id="KW-0539">Nucleus</keyword>
<dbReference type="Pfam" id="PF16727">
    <property type="entry name" value="REV1_C"/>
    <property type="match status" value="1"/>
</dbReference>
<evidence type="ECO:0000313" key="19">
    <source>
        <dbReference type="EMBL" id="RKF72988.1"/>
    </source>
</evidence>
<feature type="region of interest" description="Disordered" evidence="16">
    <location>
        <begin position="995"/>
        <end position="1033"/>
    </location>
</feature>
<dbReference type="InterPro" id="IPR031991">
    <property type="entry name" value="Rev1_C"/>
</dbReference>
<dbReference type="SMART" id="SM00292">
    <property type="entry name" value="BRCT"/>
    <property type="match status" value="1"/>
</dbReference>
<evidence type="ECO:0000256" key="4">
    <source>
        <dbReference type="ARBA" id="ARBA00022634"/>
    </source>
</evidence>
<comment type="cofactor">
    <cofactor evidence="15">
        <name>Mg(2+)</name>
        <dbReference type="ChEBI" id="CHEBI:18420"/>
    </cofactor>
    <text evidence="15">Binds 2 magnesium ions.</text>
</comment>
<evidence type="ECO:0000256" key="5">
    <source>
        <dbReference type="ARBA" id="ARBA00022679"/>
    </source>
</evidence>
<comment type="caution">
    <text evidence="19">The sequence shown here is derived from an EMBL/GenBank/DDBJ whole genome shotgun (WGS) entry which is preliminary data.</text>
</comment>
<keyword evidence="8 14" id="KW-0227">DNA damage</keyword>
<feature type="binding site" evidence="15">
    <location>
        <position position="414"/>
    </location>
    <ligand>
        <name>Mg(2+)</name>
        <dbReference type="ChEBI" id="CHEBI:18420"/>
        <label>1</label>
    </ligand>
</feature>
<feature type="domain" description="BRCT" evidence="17">
    <location>
        <begin position="61"/>
        <end position="149"/>
    </location>
</feature>
<dbReference type="InterPro" id="IPR017961">
    <property type="entry name" value="DNA_pol_Y-fam_little_finger"/>
</dbReference>
<dbReference type="EC" id="2.7.7.-" evidence="14"/>
<dbReference type="InterPro" id="IPR043128">
    <property type="entry name" value="Rev_trsase/Diguanyl_cyclase"/>
</dbReference>
<dbReference type="InterPro" id="IPR025527">
    <property type="entry name" value="HUWE1/Rev1_UBM"/>
</dbReference>
<dbReference type="PIRSF" id="PIRSF036573">
    <property type="entry name" value="REV1"/>
    <property type="match status" value="1"/>
</dbReference>
<evidence type="ECO:0000256" key="11">
    <source>
        <dbReference type="ARBA" id="ARBA00023204"/>
    </source>
</evidence>
<dbReference type="InterPro" id="IPR036775">
    <property type="entry name" value="DNA_pol_Y-fam_lit_finger_sf"/>
</dbReference>
<evidence type="ECO:0000256" key="13">
    <source>
        <dbReference type="ARBA" id="ARBA00058985"/>
    </source>
</evidence>
<protein>
    <recommendedName>
        <fullName evidence="3 14">DNA repair protein REV1</fullName>
        <ecNumber evidence="14">2.7.7.-</ecNumber>
    </recommendedName>
</protein>
<comment type="similarity">
    <text evidence="2 14">Belongs to the DNA polymerase type-Y family.</text>
</comment>
<name>A0A420IEL4_9PEZI</name>
<dbReference type="PANTHER" id="PTHR45990:SF1">
    <property type="entry name" value="DNA REPAIR PROTEIN REV1"/>
    <property type="match status" value="1"/>
</dbReference>
<dbReference type="FunFam" id="3.40.50.10190:FF:000011">
    <property type="entry name" value="DNA repair protein REV1"/>
    <property type="match status" value="1"/>
</dbReference>
<organism evidence="19 20">
    <name type="scientific">Golovinomyces cichoracearum</name>
    <dbReference type="NCBI Taxonomy" id="62708"/>
    <lineage>
        <taxon>Eukaryota</taxon>
        <taxon>Fungi</taxon>
        <taxon>Dikarya</taxon>
        <taxon>Ascomycota</taxon>
        <taxon>Pezizomycotina</taxon>
        <taxon>Leotiomycetes</taxon>
        <taxon>Erysiphales</taxon>
        <taxon>Erysiphaceae</taxon>
        <taxon>Golovinomyces</taxon>
    </lineage>
</organism>
<dbReference type="SUPFAM" id="SSF56672">
    <property type="entry name" value="DNA/RNA polymerases"/>
    <property type="match status" value="1"/>
</dbReference>
<feature type="domain" description="UmuC" evidence="18">
    <location>
        <begin position="410"/>
        <end position="608"/>
    </location>
</feature>
<keyword evidence="6 14" id="KW-0548">Nucleotidyltransferase</keyword>
<dbReference type="FunFam" id="3.30.1490.100:FF:000001">
    <property type="entry name" value="DNA repair protein REV1"/>
    <property type="match status" value="1"/>
</dbReference>
<dbReference type="Pfam" id="PF11799">
    <property type="entry name" value="IMS_C"/>
    <property type="match status" value="1"/>
</dbReference>
<sequence length="1240" mass="139796">MGSRLDKQSGLVRKRIEHHTFDNELGEEYEGSEFCGFSEYFRRKRLKLQNLDIQIRSNSIDKPPIFRGIVVHVNGYTQPSLSDIHNLVVSHGGGFMQYLDGKTSVTHIIAANLTPKKAAEFCRYRIVKPAWIVDSVIAGRVLSWANYNVLHKESAQQLLGVENGKVVNQTNKNLRSYTEQTNKSWYSEQVKEYVDLINQEKDPRRNDTRSMMNCKHDDSIIDNHHQKNYGENSNNSDNDSIISEEFEITSTLEEVLDSTRILRSPSTRDKATDTLPVDTYVQIPSSPTSCPTNEKKFEEGPKCHMNEQLKETTICHTKTNSIETERKTPVKESKELTAEEHNAILLADPKIRKSTATSPDFITKYYSESRLHHLSTWKAELKSRLQKITSEKSSLHKRYVKRKPADRRYILHVDFDSFFCAVSLKNAPEWIDKPAAVAHGCGNGAEIASCNYSARAFGVKNGMWMENALKLCPQIKVLPYDFPAYEATSNQFYQEILNTGGVVQSVSVDEALIDITNLCQASDEPDAIVSHNEATLHEQEIANSIARNLRLRVKKLTGFDVSVGIGPNILLAKVALRKAKPAGQFQLIPDDVSDFIGNLSVRDLPGVASSIGGKLEEKGIHLVKDIRKYTKNHLMTLLGPRTGEKIWEYSQGIDQTEVGEQVCRKSVSAEVNWGIRFINQQEAEEFVQNLCIELQRRLVDQKARGRQLTMKIMRRSPGAPLNPQKHLGHGICDTFNKSVLFGVATNNSEIIAREAISMLRSYRFSPGDLRGLGVQMAKLEPLKAKSMASPEGSQKRFNFGASKFSKKAQSPLDDPIDDMHILQKQKATLNLNCKNGVAIEEVNHNQTRLKTPKSRSYFVDKEDPIDKDSPQKIKVTPIHPASLIARINSTNTKFSPKPLNVTGTQFIIPSQIDPDVLGELPEDIQLKLIAQSKRNNDLKDNVPTDKSQFCSLPEERNSSLPPQLDPEVFAALPNDMKAEVLASYGVCASAKVDQPRSPLKTRTLRKPISNRLSPSKKRGRNRQSGLKTKHDPQQLSLFSLKDSFKIQSAERRAGSGDRCQPELDPNFLSALPDDVRIELLDEKRRQQQKFNKPEFYTSFAINKKRPVEKQPLPRKLVLPERKSKPTFTTQKLSSLPQLRETISAWYKEFSSDGPHPDDVAAIIRYLRRVVLDERDIAKVVGVTRWLGYLISEGKCNGNKNDSKNNGPEIIVTKIWTSVHESIKNSVQIAVQERGLGKLDL</sequence>
<dbReference type="InterPro" id="IPR001357">
    <property type="entry name" value="BRCT_dom"/>
</dbReference>
<keyword evidence="7 15" id="KW-0479">Metal-binding</keyword>
<accession>A0A420IEL4</accession>
<dbReference type="Pfam" id="PF14377">
    <property type="entry name" value="UBM"/>
    <property type="match status" value="3"/>
</dbReference>